<comment type="caution">
    <text evidence="6">The sequence shown here is derived from an EMBL/GenBank/DDBJ whole genome shotgun (WGS) entry which is preliminary data.</text>
</comment>
<dbReference type="FunFam" id="3.40.50.1100:FF:000005">
    <property type="entry name" value="Threonine dehydratase catabolic"/>
    <property type="match status" value="1"/>
</dbReference>
<dbReference type="AlphaFoldDB" id="A0A2U1SPC2"/>
<protein>
    <recommendedName>
        <fullName evidence="5">Tryptophan synthase beta chain-like PALP domain-containing protein</fullName>
    </recommendedName>
</protein>
<feature type="domain" description="Tryptophan synthase beta chain-like PALP" evidence="5">
    <location>
        <begin position="18"/>
        <end position="311"/>
    </location>
</feature>
<evidence type="ECO:0000256" key="3">
    <source>
        <dbReference type="ARBA" id="ARBA00022898"/>
    </source>
</evidence>
<dbReference type="GO" id="GO:0006565">
    <property type="term" value="P:L-serine catabolic process"/>
    <property type="evidence" value="ECO:0007669"/>
    <property type="project" value="TreeGrafter"/>
</dbReference>
<dbReference type="EMBL" id="PUIV01000021">
    <property type="protein sequence ID" value="PWB93459.1"/>
    <property type="molecule type" value="Genomic_DNA"/>
</dbReference>
<keyword evidence="7" id="KW-1185">Reference proteome</keyword>
<dbReference type="RefSeq" id="WP_108917723.1">
    <property type="nucleotide sequence ID" value="NZ_BGJY01000001.1"/>
</dbReference>
<dbReference type="GO" id="GO:0003941">
    <property type="term" value="F:L-serine ammonia-lyase activity"/>
    <property type="evidence" value="ECO:0007669"/>
    <property type="project" value="TreeGrafter"/>
</dbReference>
<dbReference type="CDD" id="cd01562">
    <property type="entry name" value="Thr-dehyd"/>
    <property type="match status" value="1"/>
</dbReference>
<gene>
    <name evidence="6" type="ORF">C5689_12905</name>
</gene>
<evidence type="ECO:0000313" key="7">
    <source>
        <dbReference type="Proteomes" id="UP000245137"/>
    </source>
</evidence>
<accession>A0A2U1SPC2</accession>
<evidence type="ECO:0000313" key="6">
    <source>
        <dbReference type="EMBL" id="PWB93459.1"/>
    </source>
</evidence>
<dbReference type="Gene3D" id="3.40.50.1100">
    <property type="match status" value="2"/>
</dbReference>
<dbReference type="InterPro" id="IPR050147">
    <property type="entry name" value="Ser/Thr_Dehydratase"/>
</dbReference>
<dbReference type="SUPFAM" id="SSF53686">
    <property type="entry name" value="Tryptophan synthase beta subunit-like PLP-dependent enzymes"/>
    <property type="match status" value="1"/>
</dbReference>
<dbReference type="GO" id="GO:0009097">
    <property type="term" value="P:isoleucine biosynthetic process"/>
    <property type="evidence" value="ECO:0007669"/>
    <property type="project" value="TreeGrafter"/>
</dbReference>
<evidence type="ECO:0000256" key="1">
    <source>
        <dbReference type="ARBA" id="ARBA00001933"/>
    </source>
</evidence>
<comment type="similarity">
    <text evidence="2">Belongs to the serine/threonine dehydratase family.</text>
</comment>
<comment type="cofactor">
    <cofactor evidence="1">
        <name>pyridoxal 5'-phosphate</name>
        <dbReference type="ChEBI" id="CHEBI:597326"/>
    </cofactor>
</comment>
<dbReference type="GO" id="GO:0004794">
    <property type="term" value="F:threonine deaminase activity"/>
    <property type="evidence" value="ECO:0007669"/>
    <property type="project" value="TreeGrafter"/>
</dbReference>
<sequence>MSAPLTLADVEAAAARIAPHVEATPLLAAPLLDEEIGFRLLVKAENLQPIGAFKLRGAFNQILQLTEEERRRGIIAVSSGNHAQAVAFAARAMGVSATIVMPRDAPRVKLERTKALGARVEFYDRLSNDRDALTRRLAEQEGLRFIHPYDDPRTIAGQGTIGLEIFAQTRAKDIAPDAIIASCSGGGLAAGIALTLQLFERAPQIFTAEPAGFDDMRRSLDSGEPQVNAALTGSICDALLAPTPGRHTLPILLACGAQGLAASDAQVETAMRVAAEHFRIVLEPGGAAALACALIERESFAGKTVVVVASGGNVDRADFASILDRSR</sequence>
<dbReference type="OrthoDB" id="9811476at2"/>
<keyword evidence="3" id="KW-0663">Pyridoxal phosphate</keyword>
<dbReference type="GO" id="GO:0006567">
    <property type="term" value="P:L-threonine catabolic process"/>
    <property type="evidence" value="ECO:0007669"/>
    <property type="project" value="TreeGrafter"/>
</dbReference>
<dbReference type="PANTHER" id="PTHR48078">
    <property type="entry name" value="THREONINE DEHYDRATASE, MITOCHONDRIAL-RELATED"/>
    <property type="match status" value="1"/>
</dbReference>
<reference evidence="6 7" key="1">
    <citation type="journal article" date="2018" name="Appl. Microbiol. Biotechnol.">
        <title>Co-cultivation of the strictly anaerobic methanogen Methanosarcina barkeri with aerobic methanotrophs in an oxygen-limited membrane bioreactor.</title>
        <authorList>
            <person name="In 't Zandt M.H."/>
            <person name="van den Bosch T.J.M."/>
            <person name="Rijkers R."/>
            <person name="van Kessel M.A.H.J."/>
            <person name="Jetten M.S.M."/>
            <person name="Welte C.U."/>
        </authorList>
    </citation>
    <scope>NUCLEOTIDE SEQUENCE [LARGE SCALE GENOMIC DNA]</scope>
    <source>
        <strain evidence="6 7">DSM 17706</strain>
    </source>
</reference>
<organism evidence="6 7">
    <name type="scientific">Methylosinus sporium</name>
    <dbReference type="NCBI Taxonomy" id="428"/>
    <lineage>
        <taxon>Bacteria</taxon>
        <taxon>Pseudomonadati</taxon>
        <taxon>Pseudomonadota</taxon>
        <taxon>Alphaproteobacteria</taxon>
        <taxon>Hyphomicrobiales</taxon>
        <taxon>Methylocystaceae</taxon>
        <taxon>Methylosinus</taxon>
    </lineage>
</organism>
<dbReference type="InterPro" id="IPR001926">
    <property type="entry name" value="TrpB-like_PALP"/>
</dbReference>
<dbReference type="InterPro" id="IPR036052">
    <property type="entry name" value="TrpB-like_PALP_sf"/>
</dbReference>
<evidence type="ECO:0000256" key="4">
    <source>
        <dbReference type="ARBA" id="ARBA00023239"/>
    </source>
</evidence>
<evidence type="ECO:0000256" key="2">
    <source>
        <dbReference type="ARBA" id="ARBA00010869"/>
    </source>
</evidence>
<proteinExistence type="inferred from homology"/>
<dbReference type="PANTHER" id="PTHR48078:SF6">
    <property type="entry name" value="L-THREONINE DEHYDRATASE CATABOLIC TDCB"/>
    <property type="match status" value="1"/>
</dbReference>
<name>A0A2U1SPC2_METSR</name>
<dbReference type="Proteomes" id="UP000245137">
    <property type="component" value="Unassembled WGS sequence"/>
</dbReference>
<dbReference type="Pfam" id="PF00291">
    <property type="entry name" value="PALP"/>
    <property type="match status" value="1"/>
</dbReference>
<keyword evidence="4" id="KW-0456">Lyase</keyword>
<evidence type="ECO:0000259" key="5">
    <source>
        <dbReference type="Pfam" id="PF00291"/>
    </source>
</evidence>